<feature type="domain" description="HTH tetR-type" evidence="3">
    <location>
        <begin position="3"/>
        <end position="63"/>
    </location>
</feature>
<dbReference type="InterPro" id="IPR001647">
    <property type="entry name" value="HTH_TetR"/>
</dbReference>
<dbReference type="eggNOG" id="ENOG5031EBN">
    <property type="taxonomic scope" value="Bacteria"/>
</dbReference>
<evidence type="ECO:0000256" key="1">
    <source>
        <dbReference type="ARBA" id="ARBA00023125"/>
    </source>
</evidence>
<sequence length="221" mass="24817">MESKTLEYILNVSEQLIYKDGVIGFKFCTVAKEAGISTTSLYKFFGNKEDILVALASKSFMNTKNKKWWLNLEGDALIKVIAYYILQLDVAHDFPFYSSMSTLTSNQLICGRSAHPHISALNKNAYGFWQTPIALLQQARGQGSCQLCDQAITRLCALISMIIRGQEVVSCAEVGRACSAEANLTTQWIIEFCFKQVGFEYHLINHCIQQADILITEHGLR</sequence>
<dbReference type="OrthoDB" id="5918833at2"/>
<protein>
    <submittedName>
        <fullName evidence="4">Transcriptional regulator, TetR family</fullName>
    </submittedName>
</protein>
<keyword evidence="5" id="KW-1185">Reference proteome</keyword>
<dbReference type="HOGENOM" id="CLU_1249915_0_0_6"/>
<dbReference type="RefSeq" id="WP_012157215.1">
    <property type="nucleotide sequence ID" value="NC_009901.1"/>
</dbReference>
<dbReference type="PROSITE" id="PS50977">
    <property type="entry name" value="HTH_TETR_2"/>
    <property type="match status" value="1"/>
</dbReference>
<evidence type="ECO:0000259" key="3">
    <source>
        <dbReference type="PROSITE" id="PS50977"/>
    </source>
</evidence>
<dbReference type="Pfam" id="PF00440">
    <property type="entry name" value="TetR_N"/>
    <property type="match status" value="1"/>
</dbReference>
<organism evidence="4 5">
    <name type="scientific">Shewanella pealeana (strain ATCC 700345 / ANG-SQ1)</name>
    <dbReference type="NCBI Taxonomy" id="398579"/>
    <lineage>
        <taxon>Bacteria</taxon>
        <taxon>Pseudomonadati</taxon>
        <taxon>Pseudomonadota</taxon>
        <taxon>Gammaproteobacteria</taxon>
        <taxon>Alteromonadales</taxon>
        <taxon>Shewanellaceae</taxon>
        <taxon>Shewanella</taxon>
    </lineage>
</organism>
<evidence type="ECO:0000313" key="5">
    <source>
        <dbReference type="Proteomes" id="UP000002608"/>
    </source>
</evidence>
<feature type="DNA-binding region" description="H-T-H motif" evidence="2">
    <location>
        <begin position="26"/>
        <end position="45"/>
    </location>
</feature>
<dbReference type="Gene3D" id="1.10.357.10">
    <property type="entry name" value="Tetracycline Repressor, domain 2"/>
    <property type="match status" value="1"/>
</dbReference>
<dbReference type="Proteomes" id="UP000002608">
    <property type="component" value="Chromosome"/>
</dbReference>
<dbReference type="KEGG" id="spl:Spea_4025"/>
<evidence type="ECO:0000313" key="4">
    <source>
        <dbReference type="EMBL" id="ABV89335.1"/>
    </source>
</evidence>
<evidence type="ECO:0000256" key="2">
    <source>
        <dbReference type="PROSITE-ProRule" id="PRU00335"/>
    </source>
</evidence>
<dbReference type="AlphaFoldDB" id="A8H9U8"/>
<proteinExistence type="predicted"/>
<name>A8H9U8_SHEPA</name>
<dbReference type="GO" id="GO:0003677">
    <property type="term" value="F:DNA binding"/>
    <property type="evidence" value="ECO:0007669"/>
    <property type="project" value="UniProtKB-UniRule"/>
</dbReference>
<dbReference type="STRING" id="398579.Spea_4025"/>
<gene>
    <name evidence="4" type="ordered locus">Spea_4025</name>
</gene>
<accession>A8H9U8</accession>
<keyword evidence="1 2" id="KW-0238">DNA-binding</keyword>
<reference evidence="4 5" key="1">
    <citation type="submission" date="2007-10" db="EMBL/GenBank/DDBJ databases">
        <title>Complete sequence of Shewanella pealeana ATCC 700345.</title>
        <authorList>
            <consortium name="US DOE Joint Genome Institute"/>
            <person name="Copeland A."/>
            <person name="Lucas S."/>
            <person name="Lapidus A."/>
            <person name="Barry K."/>
            <person name="Glavina del Rio T."/>
            <person name="Dalin E."/>
            <person name="Tice H."/>
            <person name="Pitluck S."/>
            <person name="Chertkov O."/>
            <person name="Brettin T."/>
            <person name="Bruce D."/>
            <person name="Detter J.C."/>
            <person name="Han C."/>
            <person name="Schmutz J."/>
            <person name="Larimer F."/>
            <person name="Land M."/>
            <person name="Hauser L."/>
            <person name="Kyrpides N."/>
            <person name="Kim E."/>
            <person name="Zhao J.-S.Z."/>
            <person name="Manno D."/>
            <person name="Hawari J."/>
            <person name="Richardson P."/>
        </authorList>
    </citation>
    <scope>NUCLEOTIDE SEQUENCE [LARGE SCALE GENOMIC DNA]</scope>
    <source>
        <strain evidence="5">ATCC 700345 / ANG-SQ1</strain>
    </source>
</reference>
<dbReference type="EMBL" id="CP000851">
    <property type="protein sequence ID" value="ABV89335.1"/>
    <property type="molecule type" value="Genomic_DNA"/>
</dbReference>
<dbReference type="InterPro" id="IPR009057">
    <property type="entry name" value="Homeodomain-like_sf"/>
</dbReference>
<dbReference type="PRINTS" id="PR00455">
    <property type="entry name" value="HTHTETR"/>
</dbReference>
<dbReference type="SUPFAM" id="SSF46689">
    <property type="entry name" value="Homeodomain-like"/>
    <property type="match status" value="1"/>
</dbReference>